<gene>
    <name evidence="1" type="ORF">Patl1_26047</name>
</gene>
<evidence type="ECO:0000313" key="2">
    <source>
        <dbReference type="Proteomes" id="UP001164250"/>
    </source>
</evidence>
<keyword evidence="2" id="KW-1185">Reference proteome</keyword>
<organism evidence="1 2">
    <name type="scientific">Pistacia atlantica</name>
    <dbReference type="NCBI Taxonomy" id="434234"/>
    <lineage>
        <taxon>Eukaryota</taxon>
        <taxon>Viridiplantae</taxon>
        <taxon>Streptophyta</taxon>
        <taxon>Embryophyta</taxon>
        <taxon>Tracheophyta</taxon>
        <taxon>Spermatophyta</taxon>
        <taxon>Magnoliopsida</taxon>
        <taxon>eudicotyledons</taxon>
        <taxon>Gunneridae</taxon>
        <taxon>Pentapetalae</taxon>
        <taxon>rosids</taxon>
        <taxon>malvids</taxon>
        <taxon>Sapindales</taxon>
        <taxon>Anacardiaceae</taxon>
        <taxon>Pistacia</taxon>
    </lineage>
</organism>
<reference evidence="2" key="1">
    <citation type="journal article" date="2023" name="G3 (Bethesda)">
        <title>Genome assembly and association tests identify interacting loci associated with vigor, precocity, and sex in interspecific pistachio rootstocks.</title>
        <authorList>
            <person name="Palmer W."/>
            <person name="Jacygrad E."/>
            <person name="Sagayaradj S."/>
            <person name="Cavanaugh K."/>
            <person name="Han R."/>
            <person name="Bertier L."/>
            <person name="Beede B."/>
            <person name="Kafkas S."/>
            <person name="Golino D."/>
            <person name="Preece J."/>
            <person name="Michelmore R."/>
        </authorList>
    </citation>
    <scope>NUCLEOTIDE SEQUENCE [LARGE SCALE GENOMIC DNA]</scope>
</reference>
<protein>
    <submittedName>
        <fullName evidence="1">Uncharacterized protein</fullName>
    </submittedName>
</protein>
<dbReference type="EMBL" id="CM047903">
    <property type="protein sequence ID" value="KAJ0091925.1"/>
    <property type="molecule type" value="Genomic_DNA"/>
</dbReference>
<comment type="caution">
    <text evidence="1">The sequence shown here is derived from an EMBL/GenBank/DDBJ whole genome shotgun (WGS) entry which is preliminary data.</text>
</comment>
<sequence>MLQGWKRYVRKEELLFNLNEHVKRNVLQLDKKFYLQGIGIPQGSVISSLLCSLYYGDLERNVIYPFIEKTQESVFQVVSGSHHFGESSRGDTIISSPGYIIDLENPLGGYPSILLRFIDDLIFISTSKKQATNFFYRLRKGFPSYNCYMNEEKFCVNFDIGHKSGLSSNRVYVGEDGISFLRWSGLLINCSTAEVQGDYTRYWNNHLSSTLTVCWQGKPGHHLKSRLRAFMRPKCHPIFFDSNINSAAVVRLNIYQAFLLCAMKFHCYVSNLSYICKLHASFYLKIIERSLRYMHMLIKRRMQSVNVGSKFQPVLRLEDGEVEWLGLNAYVKVLKRKQSRHKELLLMLRSKLLAHRITESPSDELKYAIDGSHSSLFWKIKY</sequence>
<evidence type="ECO:0000313" key="1">
    <source>
        <dbReference type="EMBL" id="KAJ0091925.1"/>
    </source>
</evidence>
<name>A0ACC1AYZ4_9ROSI</name>
<dbReference type="Proteomes" id="UP001164250">
    <property type="component" value="Chromosome 7"/>
</dbReference>
<proteinExistence type="predicted"/>
<accession>A0ACC1AYZ4</accession>